<sequence length="133" mass="15094">MAAGFNERKGQVLALLNSENDWVSCREVAEAFGISRTNAATLLRGYSNDGLTRRRKVTGAFPPYYEFMIGKAGRKKLIWLLGRSMAQAPLPGFDTEVGRPKVARRRVVKYKVIRPKLLDEDEVVRPRILREES</sequence>
<dbReference type="InterPro" id="IPR036388">
    <property type="entry name" value="WH-like_DNA-bd_sf"/>
</dbReference>
<organism evidence="1">
    <name type="scientific">marine sediment metagenome</name>
    <dbReference type="NCBI Taxonomy" id="412755"/>
    <lineage>
        <taxon>unclassified sequences</taxon>
        <taxon>metagenomes</taxon>
        <taxon>ecological metagenomes</taxon>
    </lineage>
</organism>
<reference evidence="1" key="1">
    <citation type="journal article" date="2014" name="Front. Microbiol.">
        <title>High frequency of phylogenetically diverse reductive dehalogenase-homologous genes in deep subseafloor sedimentary metagenomes.</title>
        <authorList>
            <person name="Kawai M."/>
            <person name="Futagami T."/>
            <person name="Toyoda A."/>
            <person name="Takaki Y."/>
            <person name="Nishi S."/>
            <person name="Hori S."/>
            <person name="Arai W."/>
            <person name="Tsubouchi T."/>
            <person name="Morono Y."/>
            <person name="Uchiyama I."/>
            <person name="Ito T."/>
            <person name="Fujiyama A."/>
            <person name="Inagaki F."/>
            <person name="Takami H."/>
        </authorList>
    </citation>
    <scope>NUCLEOTIDE SEQUENCE</scope>
    <source>
        <strain evidence="1">Expedition CK06-06</strain>
    </source>
</reference>
<evidence type="ECO:0008006" key="2">
    <source>
        <dbReference type="Google" id="ProtNLM"/>
    </source>
</evidence>
<dbReference type="Gene3D" id="1.10.10.10">
    <property type="entry name" value="Winged helix-like DNA-binding domain superfamily/Winged helix DNA-binding domain"/>
    <property type="match status" value="1"/>
</dbReference>
<name>X1VHQ6_9ZZZZ</name>
<comment type="caution">
    <text evidence="1">The sequence shown here is derived from an EMBL/GenBank/DDBJ whole genome shotgun (WGS) entry which is preliminary data.</text>
</comment>
<dbReference type="EMBL" id="BARW01035132">
    <property type="protein sequence ID" value="GAJ18022.1"/>
    <property type="molecule type" value="Genomic_DNA"/>
</dbReference>
<accession>X1VHQ6</accession>
<protein>
    <recommendedName>
        <fullName evidence="2">HTH marR-type domain-containing protein</fullName>
    </recommendedName>
</protein>
<evidence type="ECO:0000313" key="1">
    <source>
        <dbReference type="EMBL" id="GAJ18022.1"/>
    </source>
</evidence>
<gene>
    <name evidence="1" type="ORF">S12H4_54879</name>
</gene>
<proteinExistence type="predicted"/>
<dbReference type="AlphaFoldDB" id="X1VHQ6"/>